<dbReference type="RefSeq" id="WP_110963192.1">
    <property type="nucleotide sequence ID" value="NZ_CP029693.1"/>
</dbReference>
<dbReference type="AlphaFoldDB" id="A0A2Z4RF95"/>
<evidence type="ECO:0000313" key="5">
    <source>
        <dbReference type="EMBL" id="AWY39415.1"/>
    </source>
</evidence>
<dbReference type="EMBL" id="CP029693">
    <property type="protein sequence ID" value="AWY39415.1"/>
    <property type="molecule type" value="Genomic_DNA"/>
</dbReference>
<gene>
    <name evidence="5" type="ORF">DKY63_05655</name>
</gene>
<reference evidence="5 6" key="1">
    <citation type="submission" date="2018-05" db="EMBL/GenBank/DDBJ databases">
        <title>Whole genome sequence of Pseudomonas putida JBC17.</title>
        <authorList>
            <person name="Lee Y.H."/>
            <person name="David K."/>
        </authorList>
    </citation>
    <scope>NUCLEOTIDE SEQUENCE [LARGE SCALE GENOMIC DNA]</scope>
    <source>
        <strain evidence="5 6">JBC17</strain>
    </source>
</reference>
<protein>
    <submittedName>
        <fullName evidence="5">Phage tail tape measure protein</fullName>
    </submittedName>
</protein>
<feature type="transmembrane region" description="Helical" evidence="3">
    <location>
        <begin position="393"/>
        <end position="414"/>
    </location>
</feature>
<feature type="compositionally biased region" description="Polar residues" evidence="2">
    <location>
        <begin position="658"/>
        <end position="668"/>
    </location>
</feature>
<keyword evidence="3" id="KW-1133">Transmembrane helix</keyword>
<evidence type="ECO:0000313" key="6">
    <source>
        <dbReference type="Proteomes" id="UP000250299"/>
    </source>
</evidence>
<dbReference type="PANTHER" id="PTHR37813">
    <property type="entry name" value="FELS-2 PROPHAGE PROTEIN"/>
    <property type="match status" value="1"/>
</dbReference>
<keyword evidence="3" id="KW-0812">Transmembrane</keyword>
<evidence type="ECO:0000259" key="4">
    <source>
        <dbReference type="Pfam" id="PF10145"/>
    </source>
</evidence>
<dbReference type="Proteomes" id="UP000250299">
    <property type="component" value="Chromosome"/>
</dbReference>
<dbReference type="InterPro" id="IPR010090">
    <property type="entry name" value="Phage_tape_meas"/>
</dbReference>
<keyword evidence="1" id="KW-1188">Viral release from host cell</keyword>
<dbReference type="OrthoDB" id="8019720at2"/>
<evidence type="ECO:0000256" key="3">
    <source>
        <dbReference type="SAM" id="Phobius"/>
    </source>
</evidence>
<sequence>MGDKFQLKALITGVDKLSPKLAGIRKNIAGFKKGLEKTGLGKISFGDVLAGGAMAAPFVAGAAAAIDFESQMADVRKVVNFDKPEQFKEMGDDIGRMSERLPMAAGDIAKIVAAGGQSGIAREELLGFAEAAVKMGIAFDQSAEESGDMMAKWRTSFKMTQTDVVGLADKINYLGNTGPANTKQISDIVTRIGPLGAIAGLASGQIAALGATMAGVGIEQEVAATGIKNFMLALTKGSAATKGQQQAFKALRLDSKAVAAGMQKDAQGTLLDVLTRVSKVKAEKQAGLLTTLFGSESVGAIAPLLTNLDLLRSNLQKVTDQQEYGGSMDKEYQSRAATTANNLQLLRNSAASVARAIGAALLPAINTVSTALQPMVSRIAQVIEANPGLVRGLGIAGAAFTAIRVGVLAATVAVRLLGVAFAATPIGIAALAIAAAAGLIAANWSALAPYFQVLWEKIRGPAAILWGWLQKAFAWSPIGLVMENWGPLTELFKALWDVLVAVSTPVMDFLGRMFDWSPLGLIVKNWEPITAWFQSLWEKLKPIIEPIMKYFGGGEGGDGIIKTATNKANEFAEEQRQRNAGAGGGDGALLQAGAVDNAQRRQQMMNGAAGIPSTQQLLSRPNIAAQSGGLLQQSAANQAQKVNGEINVNIKGAPPGSTVETAKTNQPGLSIKPSVGTRTIGVMRPNQ</sequence>
<dbReference type="PANTHER" id="PTHR37813:SF1">
    <property type="entry name" value="FELS-2 PROPHAGE PROTEIN"/>
    <property type="match status" value="1"/>
</dbReference>
<feature type="transmembrane region" description="Helical" evidence="3">
    <location>
        <begin position="426"/>
        <end position="451"/>
    </location>
</feature>
<dbReference type="NCBIfam" id="TIGR01760">
    <property type="entry name" value="tape_meas_TP901"/>
    <property type="match status" value="1"/>
</dbReference>
<organism evidence="5 6">
    <name type="scientific">Pseudomonas putida</name>
    <name type="common">Arthrobacter siderocapsulatus</name>
    <dbReference type="NCBI Taxonomy" id="303"/>
    <lineage>
        <taxon>Bacteria</taxon>
        <taxon>Pseudomonadati</taxon>
        <taxon>Pseudomonadota</taxon>
        <taxon>Gammaproteobacteria</taxon>
        <taxon>Pseudomonadales</taxon>
        <taxon>Pseudomonadaceae</taxon>
        <taxon>Pseudomonas</taxon>
    </lineage>
</organism>
<proteinExistence type="predicted"/>
<name>A0A2Z4RF95_PSEPU</name>
<accession>A0A2Z4RF95</accession>
<evidence type="ECO:0000256" key="2">
    <source>
        <dbReference type="SAM" id="MobiDB-lite"/>
    </source>
</evidence>
<feature type="domain" description="Phage tail tape measure protein" evidence="4">
    <location>
        <begin position="92"/>
        <end position="294"/>
    </location>
</feature>
<keyword evidence="3" id="KW-0472">Membrane</keyword>
<evidence type="ECO:0000256" key="1">
    <source>
        <dbReference type="ARBA" id="ARBA00022612"/>
    </source>
</evidence>
<dbReference type="Pfam" id="PF10145">
    <property type="entry name" value="PhageMin_Tail"/>
    <property type="match status" value="1"/>
</dbReference>
<feature type="region of interest" description="Disordered" evidence="2">
    <location>
        <begin position="653"/>
        <end position="687"/>
    </location>
</feature>